<dbReference type="InterPro" id="IPR012340">
    <property type="entry name" value="NA-bd_OB-fold"/>
</dbReference>
<dbReference type="InterPro" id="IPR003593">
    <property type="entry name" value="AAA+_ATPase"/>
</dbReference>
<sequence>MNDGETLLRHQRFRQFLSSFQENGENIYHSRIKGLLSKTSLSLQQPHTTNDYFRLVVDLNHIRDFDPALCFKLQMEPSSCIPTFELALNEEIQRMDSKYFDMNTSSRNFIGLTGNAMHHISPRFLQSCHIGKIVCVEGIITSCSSICQRLLSSIHYCEATKKFLKVEYLNNNSSENFFINPIPVEDSEGNILDFEFGLSDFVDTQKIVLQDLPEKSPVGQLPRSVECILECDLCDTIKPGDRVKVYGIYRVLSIPGQSNRKQSVAKLALIVNNIDKIKGYISPLNDISVKDGVLIHQLSQCPNIFDILSNSVAPSIYGHDIVKKALLLLMLGGVEKKFEDTFTKIRGNINILLIGDPSTAKSQFLRFVLNTSPLAISANARSSSGVGLTAAVVSDSSTNERTLQAGAMVLADGGIVCIDELDKMTDVERVHMHEVMEQQTFSVFKAGIAVSLNARCSVLAACNPIYGKYDRSISIQRNIQLPDSLLSRFDLVFVLTDDNDSLLDREIATHVLSSHKYFHDSLKQELLKDELNSTLFSLKKDYADEISYSDAENIIKNQRILIHPFLEMISQKYVQLRNQFMNVNSQRKTYAPITPRTLESLIRLSAALAKLHLRDEILEQDVEMIFNIFDSSLDYLNCGMKRQQMMTLSELPSKKKKKDSSNKNNNNNNITPPNFDYVSYLRNHLIRKTQSGSIPLHEFKQFILGQTPKMVEEDVLDLTLQQFHEQGFCVLSPDMNNVHTIYRFS</sequence>
<dbReference type="VEuPathDB" id="AmoebaDB:FDP41_006947"/>
<dbReference type="PRINTS" id="PR01657">
    <property type="entry name" value="MCMFAMILY"/>
</dbReference>
<dbReference type="SUPFAM" id="SSF50249">
    <property type="entry name" value="Nucleic acid-binding proteins"/>
    <property type="match status" value="1"/>
</dbReference>
<dbReference type="OrthoDB" id="1882346at2759"/>
<evidence type="ECO:0000313" key="14">
    <source>
        <dbReference type="EMBL" id="KAF0974016.1"/>
    </source>
</evidence>
<keyword evidence="15" id="KW-1185">Reference proteome</keyword>
<dbReference type="Gene3D" id="2.20.28.10">
    <property type="match status" value="1"/>
</dbReference>
<dbReference type="PANTHER" id="PTHR11630:SF46">
    <property type="entry name" value="DNA REPLICATION LICENSING FACTOR MCM3-RELATED"/>
    <property type="match status" value="1"/>
</dbReference>
<evidence type="ECO:0000256" key="9">
    <source>
        <dbReference type="ARBA" id="ARBA00023242"/>
    </source>
</evidence>
<dbReference type="InterPro" id="IPR031327">
    <property type="entry name" value="MCM"/>
</dbReference>
<dbReference type="Proteomes" id="UP000444721">
    <property type="component" value="Unassembled WGS sequence"/>
</dbReference>
<comment type="subunit">
    <text evidence="11">Component of the MCM2-7 complex.</text>
</comment>
<comment type="caution">
    <text evidence="14">The sequence shown here is derived from an EMBL/GenBank/DDBJ whole genome shotgun (WGS) entry which is preliminary data.</text>
</comment>
<comment type="catalytic activity">
    <reaction evidence="11">
        <text>ATP + H2O = ADP + phosphate + H(+)</text>
        <dbReference type="Rhea" id="RHEA:13065"/>
        <dbReference type="ChEBI" id="CHEBI:15377"/>
        <dbReference type="ChEBI" id="CHEBI:15378"/>
        <dbReference type="ChEBI" id="CHEBI:30616"/>
        <dbReference type="ChEBI" id="CHEBI:43474"/>
        <dbReference type="ChEBI" id="CHEBI:456216"/>
        <dbReference type="EC" id="3.6.4.12"/>
    </reaction>
</comment>
<dbReference type="AlphaFoldDB" id="A0A6A5BH56"/>
<accession>A0A6A5BH56</accession>
<evidence type="ECO:0000256" key="4">
    <source>
        <dbReference type="ARBA" id="ARBA00022741"/>
    </source>
</evidence>
<feature type="domain" description="MCM C-terminal AAA(+) ATPase" evidence="13">
    <location>
        <begin position="304"/>
        <end position="511"/>
    </location>
</feature>
<dbReference type="Pfam" id="PF17855">
    <property type="entry name" value="MCM_lid"/>
    <property type="match status" value="1"/>
</dbReference>
<keyword evidence="8 10" id="KW-0238">DNA-binding</keyword>
<dbReference type="GO" id="GO:0042555">
    <property type="term" value="C:MCM complex"/>
    <property type="evidence" value="ECO:0007669"/>
    <property type="project" value="UniProtKB-UniRule"/>
</dbReference>
<evidence type="ECO:0000256" key="8">
    <source>
        <dbReference type="ARBA" id="ARBA00023125"/>
    </source>
</evidence>
<evidence type="ECO:0000256" key="11">
    <source>
        <dbReference type="RuleBase" id="RU368061"/>
    </source>
</evidence>
<dbReference type="PROSITE" id="PS00847">
    <property type="entry name" value="MCM_1"/>
    <property type="match status" value="1"/>
</dbReference>
<organism evidence="14 15">
    <name type="scientific">Naegleria fowleri</name>
    <name type="common">Brain eating amoeba</name>
    <dbReference type="NCBI Taxonomy" id="5763"/>
    <lineage>
        <taxon>Eukaryota</taxon>
        <taxon>Discoba</taxon>
        <taxon>Heterolobosea</taxon>
        <taxon>Tetramitia</taxon>
        <taxon>Eutetramitia</taxon>
        <taxon>Vahlkampfiidae</taxon>
        <taxon>Naegleria</taxon>
    </lineage>
</organism>
<name>A0A6A5BH56_NAEFO</name>
<dbReference type="SMART" id="SM00350">
    <property type="entry name" value="MCM"/>
    <property type="match status" value="1"/>
</dbReference>
<evidence type="ECO:0000256" key="12">
    <source>
        <dbReference type="SAM" id="MobiDB-lite"/>
    </source>
</evidence>
<dbReference type="InterPro" id="IPR027417">
    <property type="entry name" value="P-loop_NTPase"/>
</dbReference>
<keyword evidence="7 10" id="KW-0067">ATP-binding</keyword>
<dbReference type="GO" id="GO:0000727">
    <property type="term" value="P:double-strand break repair via break-induced replication"/>
    <property type="evidence" value="ECO:0007669"/>
    <property type="project" value="TreeGrafter"/>
</dbReference>
<evidence type="ECO:0000256" key="1">
    <source>
        <dbReference type="ARBA" id="ARBA00004123"/>
    </source>
</evidence>
<dbReference type="RefSeq" id="XP_044558729.1">
    <property type="nucleotide sequence ID" value="XM_044710637.1"/>
</dbReference>
<keyword evidence="4 10" id="KW-0547">Nucleotide-binding</keyword>
<evidence type="ECO:0000313" key="15">
    <source>
        <dbReference type="Proteomes" id="UP000444721"/>
    </source>
</evidence>
<dbReference type="VEuPathDB" id="AmoebaDB:NfTy_073290"/>
<dbReference type="GO" id="GO:0016787">
    <property type="term" value="F:hydrolase activity"/>
    <property type="evidence" value="ECO:0007669"/>
    <property type="project" value="UniProtKB-KW"/>
</dbReference>
<dbReference type="GO" id="GO:1902975">
    <property type="term" value="P:mitotic DNA replication initiation"/>
    <property type="evidence" value="ECO:0007669"/>
    <property type="project" value="TreeGrafter"/>
</dbReference>
<protein>
    <recommendedName>
        <fullName evidence="11">DNA replication licensing factor MCM3</fullName>
        <ecNumber evidence="11">3.6.4.12</ecNumber>
    </recommendedName>
</protein>
<comment type="subcellular location">
    <subcellularLocation>
        <location evidence="1 11">Nucleus</location>
    </subcellularLocation>
</comment>
<dbReference type="GO" id="GO:0003697">
    <property type="term" value="F:single-stranded DNA binding"/>
    <property type="evidence" value="ECO:0007669"/>
    <property type="project" value="TreeGrafter"/>
</dbReference>
<feature type="region of interest" description="Disordered" evidence="12">
    <location>
        <begin position="648"/>
        <end position="672"/>
    </location>
</feature>
<dbReference type="Pfam" id="PF14551">
    <property type="entry name" value="MCM_N"/>
    <property type="match status" value="1"/>
</dbReference>
<dbReference type="EMBL" id="VFQX01000054">
    <property type="protein sequence ID" value="KAF0974016.1"/>
    <property type="molecule type" value="Genomic_DNA"/>
</dbReference>
<dbReference type="InterPro" id="IPR008046">
    <property type="entry name" value="Mcm3"/>
</dbReference>
<dbReference type="SMART" id="SM00382">
    <property type="entry name" value="AAA"/>
    <property type="match status" value="1"/>
</dbReference>
<dbReference type="Gene3D" id="3.30.1640.10">
    <property type="entry name" value="mini-chromosome maintenance (MCM) complex, chain A, domain 1"/>
    <property type="match status" value="1"/>
</dbReference>
<dbReference type="GO" id="GO:0005634">
    <property type="term" value="C:nucleus"/>
    <property type="evidence" value="ECO:0007669"/>
    <property type="project" value="UniProtKB-SubCell"/>
</dbReference>
<dbReference type="OMA" id="ECILECD"/>
<keyword evidence="3 11" id="KW-0235">DNA replication</keyword>
<dbReference type="Gene3D" id="3.40.50.300">
    <property type="entry name" value="P-loop containing nucleotide triphosphate hydrolases"/>
    <property type="match status" value="1"/>
</dbReference>
<dbReference type="VEuPathDB" id="AmoebaDB:NF0091130"/>
<dbReference type="Gene3D" id="2.40.50.140">
    <property type="entry name" value="Nucleic acid-binding proteins"/>
    <property type="match status" value="1"/>
</dbReference>
<proteinExistence type="inferred from homology"/>
<evidence type="ECO:0000256" key="3">
    <source>
        <dbReference type="ARBA" id="ARBA00022705"/>
    </source>
</evidence>
<reference evidence="14 15" key="1">
    <citation type="journal article" date="2019" name="Sci. Rep.">
        <title>Nanopore sequencing improves the draft genome of the human pathogenic amoeba Naegleria fowleri.</title>
        <authorList>
            <person name="Liechti N."/>
            <person name="Schurch N."/>
            <person name="Bruggmann R."/>
            <person name="Wittwer M."/>
        </authorList>
    </citation>
    <scope>NUCLEOTIDE SEQUENCE [LARGE SCALE GENOMIC DNA]</scope>
    <source>
        <strain evidence="14 15">ATCC 30894</strain>
    </source>
</reference>
<keyword evidence="6 11" id="KW-0347">Helicase</keyword>
<dbReference type="PANTHER" id="PTHR11630">
    <property type="entry name" value="DNA REPLICATION LICENSING FACTOR MCM FAMILY MEMBER"/>
    <property type="match status" value="1"/>
</dbReference>
<dbReference type="GO" id="GO:0017116">
    <property type="term" value="F:single-stranded DNA helicase activity"/>
    <property type="evidence" value="ECO:0007669"/>
    <property type="project" value="TreeGrafter"/>
</dbReference>
<dbReference type="InterPro" id="IPR018525">
    <property type="entry name" value="MCM_CS"/>
</dbReference>
<dbReference type="PROSITE" id="PS50051">
    <property type="entry name" value="MCM_2"/>
    <property type="match status" value="1"/>
</dbReference>
<comment type="similarity">
    <text evidence="2 10">Belongs to the MCM family.</text>
</comment>
<dbReference type="InterPro" id="IPR033762">
    <property type="entry name" value="MCM_OB"/>
</dbReference>
<dbReference type="SUPFAM" id="SSF52540">
    <property type="entry name" value="P-loop containing nucleoside triphosphate hydrolases"/>
    <property type="match status" value="1"/>
</dbReference>
<keyword evidence="5 11" id="KW-0378">Hydrolase</keyword>
<evidence type="ECO:0000256" key="6">
    <source>
        <dbReference type="ARBA" id="ARBA00022806"/>
    </source>
</evidence>
<comment type="function">
    <text evidence="11">Acts as component of the MCM2-7 complex (MCM complex) which is the replicative helicase essential for 'once per cell cycle' DNA replication initiation and elongation in eukaryotic cells. The active ATPase sites in the MCM2-7 ring are formed through the interaction surfaces of two neighboring subunits such that a critical structure of a conserved arginine finger motif is provided in trans relative to the ATP-binding site of the Walker A box of the adjacent subunit. The six ATPase active sites, however, are likely to contribute differentially to the complex helicase activity.</text>
</comment>
<dbReference type="InterPro" id="IPR041562">
    <property type="entry name" value="MCM_lid"/>
</dbReference>
<evidence type="ECO:0000256" key="2">
    <source>
        <dbReference type="ARBA" id="ARBA00008010"/>
    </source>
</evidence>
<keyword evidence="9 11" id="KW-0539">Nucleus</keyword>
<evidence type="ECO:0000256" key="7">
    <source>
        <dbReference type="ARBA" id="ARBA00022840"/>
    </source>
</evidence>
<evidence type="ECO:0000256" key="5">
    <source>
        <dbReference type="ARBA" id="ARBA00022801"/>
    </source>
</evidence>
<dbReference type="GeneID" id="68114165"/>
<gene>
    <name evidence="14" type="ORF">FDP41_006947</name>
</gene>
<dbReference type="EC" id="3.6.4.12" evidence="11"/>
<dbReference type="PRINTS" id="PR01659">
    <property type="entry name" value="MCMPROTEIN3"/>
</dbReference>
<dbReference type="GO" id="GO:0006271">
    <property type="term" value="P:DNA strand elongation involved in DNA replication"/>
    <property type="evidence" value="ECO:0007669"/>
    <property type="project" value="TreeGrafter"/>
</dbReference>
<dbReference type="FunFam" id="3.40.50.300:FF:002469">
    <property type="entry name" value="Cell division control protein 21"/>
    <property type="match status" value="1"/>
</dbReference>
<evidence type="ECO:0000259" key="13">
    <source>
        <dbReference type="PROSITE" id="PS50051"/>
    </source>
</evidence>
<dbReference type="InterPro" id="IPR001208">
    <property type="entry name" value="MCM_dom"/>
</dbReference>
<dbReference type="InterPro" id="IPR027925">
    <property type="entry name" value="MCM_N"/>
</dbReference>
<dbReference type="Pfam" id="PF00493">
    <property type="entry name" value="MCM"/>
    <property type="match status" value="1"/>
</dbReference>
<dbReference type="Pfam" id="PF17207">
    <property type="entry name" value="MCM_OB"/>
    <property type="match status" value="1"/>
</dbReference>
<dbReference type="GO" id="GO:0005524">
    <property type="term" value="F:ATP binding"/>
    <property type="evidence" value="ECO:0007669"/>
    <property type="project" value="UniProtKB-UniRule"/>
</dbReference>
<evidence type="ECO:0000256" key="10">
    <source>
        <dbReference type="RuleBase" id="RU004070"/>
    </source>
</evidence>